<reference evidence="2" key="1">
    <citation type="submission" date="2020-08" db="EMBL/GenBank/DDBJ databases">
        <title>Novel species isolated from subtropical streams in China.</title>
        <authorList>
            <person name="Lu H."/>
        </authorList>
    </citation>
    <scope>NUCLEOTIDE SEQUENCE</scope>
    <source>
        <strain evidence="2">KACC 12607</strain>
    </source>
</reference>
<sequence length="71" mass="8139">MHFNISNEARQLPASKLPASSKVEHEHEHVEVTQADSESSDVDWAEIYANRYHGVQDQHHAFLNFNQLLSP</sequence>
<dbReference type="RefSeq" id="WP_186913879.1">
    <property type="nucleotide sequence ID" value="NZ_JACOFV010000019.1"/>
</dbReference>
<dbReference type="EMBL" id="JACOFV010000019">
    <property type="protein sequence ID" value="MBC3863933.1"/>
    <property type="molecule type" value="Genomic_DNA"/>
</dbReference>
<proteinExistence type="predicted"/>
<evidence type="ECO:0000256" key="1">
    <source>
        <dbReference type="SAM" id="MobiDB-lite"/>
    </source>
</evidence>
<organism evidence="2 3">
    <name type="scientific">Undibacterium jejuense</name>
    <dbReference type="NCBI Taxonomy" id="1344949"/>
    <lineage>
        <taxon>Bacteria</taxon>
        <taxon>Pseudomonadati</taxon>
        <taxon>Pseudomonadota</taxon>
        <taxon>Betaproteobacteria</taxon>
        <taxon>Burkholderiales</taxon>
        <taxon>Oxalobacteraceae</taxon>
        <taxon>Undibacterium</taxon>
    </lineage>
</organism>
<keyword evidence="3" id="KW-1185">Reference proteome</keyword>
<dbReference type="Proteomes" id="UP000634011">
    <property type="component" value="Unassembled WGS sequence"/>
</dbReference>
<name>A0A923HSI8_9BURK</name>
<comment type="caution">
    <text evidence="2">The sequence shown here is derived from an EMBL/GenBank/DDBJ whole genome shotgun (WGS) entry which is preliminary data.</text>
</comment>
<evidence type="ECO:0000313" key="2">
    <source>
        <dbReference type="EMBL" id="MBC3863933.1"/>
    </source>
</evidence>
<protein>
    <submittedName>
        <fullName evidence="2">Uncharacterized protein</fullName>
    </submittedName>
</protein>
<gene>
    <name evidence="2" type="ORF">H8K32_17640</name>
</gene>
<evidence type="ECO:0000313" key="3">
    <source>
        <dbReference type="Proteomes" id="UP000634011"/>
    </source>
</evidence>
<feature type="region of interest" description="Disordered" evidence="1">
    <location>
        <begin position="1"/>
        <end position="38"/>
    </location>
</feature>
<dbReference type="AlphaFoldDB" id="A0A923HSI8"/>
<accession>A0A923HSI8</accession>
<feature type="compositionally biased region" description="Basic and acidic residues" evidence="1">
    <location>
        <begin position="22"/>
        <end position="31"/>
    </location>
</feature>